<dbReference type="EMBL" id="CP099420">
    <property type="protein sequence ID" value="USW50648.1"/>
    <property type="molecule type" value="Genomic_DNA"/>
</dbReference>
<proteinExistence type="predicted"/>
<name>A0A9Q9APA6_9PEZI</name>
<dbReference type="SUPFAM" id="SSF51182">
    <property type="entry name" value="RmlC-like cupins"/>
    <property type="match status" value="1"/>
</dbReference>
<dbReference type="AlphaFoldDB" id="A0A9Q9APA6"/>
<evidence type="ECO:0000259" key="1">
    <source>
        <dbReference type="Pfam" id="PF07883"/>
    </source>
</evidence>
<dbReference type="PANTHER" id="PTHR36156:SF2">
    <property type="entry name" value="CUPIN TYPE-2 DOMAIN-CONTAINING PROTEIN"/>
    <property type="match status" value="1"/>
</dbReference>
<keyword evidence="3" id="KW-1185">Reference proteome</keyword>
<dbReference type="PANTHER" id="PTHR36156">
    <property type="entry name" value="SLR2101 PROTEIN"/>
    <property type="match status" value="1"/>
</dbReference>
<organism evidence="2 3">
    <name type="scientific">Septoria linicola</name>
    <dbReference type="NCBI Taxonomy" id="215465"/>
    <lineage>
        <taxon>Eukaryota</taxon>
        <taxon>Fungi</taxon>
        <taxon>Dikarya</taxon>
        <taxon>Ascomycota</taxon>
        <taxon>Pezizomycotina</taxon>
        <taxon>Dothideomycetes</taxon>
        <taxon>Dothideomycetidae</taxon>
        <taxon>Mycosphaerellales</taxon>
        <taxon>Mycosphaerellaceae</taxon>
        <taxon>Septoria</taxon>
    </lineage>
</organism>
<gene>
    <name evidence="2" type="ORF">Slin15195_G039670</name>
</gene>
<dbReference type="OrthoDB" id="5840532at2759"/>
<dbReference type="CDD" id="cd02231">
    <property type="entry name" value="cupin_BLL6423-like"/>
    <property type="match status" value="1"/>
</dbReference>
<dbReference type="InterPro" id="IPR013096">
    <property type="entry name" value="Cupin_2"/>
</dbReference>
<dbReference type="Proteomes" id="UP001056384">
    <property type="component" value="Chromosome 3"/>
</dbReference>
<evidence type="ECO:0000313" key="3">
    <source>
        <dbReference type="Proteomes" id="UP001056384"/>
    </source>
</evidence>
<dbReference type="InterPro" id="IPR011051">
    <property type="entry name" value="RmlC_Cupin_sf"/>
</dbReference>
<feature type="domain" description="Cupin type-2" evidence="1">
    <location>
        <begin position="89"/>
        <end position="154"/>
    </location>
</feature>
<evidence type="ECO:0000313" key="2">
    <source>
        <dbReference type="EMBL" id="USW50648.1"/>
    </source>
</evidence>
<protein>
    <submittedName>
        <fullName evidence="2">RmlC-like cupin domain superfamily, rmlC-like jelly roll protein</fullName>
    </submittedName>
</protein>
<dbReference type="Gene3D" id="2.60.120.10">
    <property type="entry name" value="Jelly Rolls"/>
    <property type="match status" value="1"/>
</dbReference>
<accession>A0A9Q9APA6</accession>
<dbReference type="InterPro" id="IPR047142">
    <property type="entry name" value="OryJ/VirC-like"/>
</dbReference>
<reference evidence="2" key="1">
    <citation type="submission" date="2022-06" db="EMBL/GenBank/DDBJ databases">
        <title>Complete genome sequences of two strains of the flax pathogen Septoria linicola.</title>
        <authorList>
            <person name="Lapalu N."/>
            <person name="Simon A."/>
            <person name="Demenou B."/>
            <person name="Paumier D."/>
            <person name="Guillot M.-P."/>
            <person name="Gout L."/>
            <person name="Valade R."/>
        </authorList>
    </citation>
    <scope>NUCLEOTIDE SEQUENCE</scope>
    <source>
        <strain evidence="2">SE15195</strain>
    </source>
</reference>
<sequence length="183" mass="19672">MAPKLGAAVAGLRPCKRYIATHNGDGKSVYAEAPEQVFSGAMARSYSINSVPAVLEDDVDVKAYKAETGVTSYRTPGIVPPQPGANLVVVDLAPGAQSLMHRTVSIDFSICVIGEIDHELDGGEKVRLYPGDHIVQRGTMHRWSNPTDKPARFVACAIPCVPFDIAGQQLKEVHLPNKPKSKL</sequence>
<dbReference type="InterPro" id="IPR014710">
    <property type="entry name" value="RmlC-like_jellyroll"/>
</dbReference>
<dbReference type="Pfam" id="PF07883">
    <property type="entry name" value="Cupin_2"/>
    <property type="match status" value="1"/>
</dbReference>